<keyword evidence="5" id="KW-1185">Reference proteome</keyword>
<gene>
    <name evidence="4" type="ORF">BCR37DRAFT_103519</name>
</gene>
<accession>A0A1Y2F5D2</accession>
<dbReference type="PROSITE" id="PS50082">
    <property type="entry name" value="WD_REPEATS_2"/>
    <property type="match status" value="1"/>
</dbReference>
<dbReference type="OMA" id="NYLHYIH"/>
<evidence type="ECO:0000256" key="2">
    <source>
        <dbReference type="ARBA" id="ARBA00022737"/>
    </source>
</evidence>
<dbReference type="RefSeq" id="XP_040723703.1">
    <property type="nucleotide sequence ID" value="XM_040865865.1"/>
</dbReference>
<dbReference type="SMART" id="SM00320">
    <property type="entry name" value="WD40"/>
    <property type="match status" value="4"/>
</dbReference>
<sequence length="413" mass="45139">MVDKEDPTRLIAKYLLDHGYLNTLEALSHDAAIALDQLQLEDADAVSLESILAERSERLLSLQLANAKLNEMVLPVWSAETCPSQAYSLPGLGQANVLFVSGVKIDSALYILVTTADKLLRLYHADTFECQTWDGIHTSPILEARVIGNHSLLTAGMDGAVKLSDLRNSQSPPETLPGRHTRYVHRLLHNDAQTYLVSTGYDKQLILYKIASGNTPSSESFNLVASEQLATVVEGLCFVMLQGTEHLAITRRDSCMIEYLSLDTLQVVHTVNMNANKDLWVSFSGVDLAIQPVPPHLLGVATSKSPLGRWLAFKGHTVEPTPPDHIIADIYHGAAVSDLGVLPRFAWRPHGSGFFVGSDDGTIYGVSIKTGKVMKTLRNHSAAVRSLWCGFDAIGNEVLVSGSFDKTVSIWRV</sequence>
<dbReference type="PROSITE" id="PS50896">
    <property type="entry name" value="LISH"/>
    <property type="match status" value="1"/>
</dbReference>
<dbReference type="Gene3D" id="2.130.10.10">
    <property type="entry name" value="YVTN repeat-like/Quinoprotein amine dehydrogenase"/>
    <property type="match status" value="2"/>
</dbReference>
<dbReference type="OrthoDB" id="1932312at2759"/>
<dbReference type="Proteomes" id="UP000193685">
    <property type="component" value="Unassembled WGS sequence"/>
</dbReference>
<dbReference type="PANTHER" id="PTHR22847:SF637">
    <property type="entry name" value="WD REPEAT DOMAIN 5B"/>
    <property type="match status" value="1"/>
</dbReference>
<dbReference type="Pfam" id="PF00400">
    <property type="entry name" value="WD40"/>
    <property type="match status" value="1"/>
</dbReference>
<dbReference type="InterPro" id="IPR036322">
    <property type="entry name" value="WD40_repeat_dom_sf"/>
</dbReference>
<dbReference type="STRING" id="56484.A0A1Y2F5D2"/>
<evidence type="ECO:0000256" key="3">
    <source>
        <dbReference type="PROSITE-ProRule" id="PRU00221"/>
    </source>
</evidence>
<dbReference type="GO" id="GO:1990234">
    <property type="term" value="C:transferase complex"/>
    <property type="evidence" value="ECO:0007669"/>
    <property type="project" value="UniProtKB-ARBA"/>
</dbReference>
<evidence type="ECO:0000313" key="4">
    <source>
        <dbReference type="EMBL" id="ORY79071.1"/>
    </source>
</evidence>
<keyword evidence="2" id="KW-0677">Repeat</keyword>
<dbReference type="InterPro" id="IPR001680">
    <property type="entry name" value="WD40_rpt"/>
</dbReference>
<proteinExistence type="predicted"/>
<reference evidence="4 5" key="1">
    <citation type="submission" date="2016-07" db="EMBL/GenBank/DDBJ databases">
        <title>Pervasive Adenine N6-methylation of Active Genes in Fungi.</title>
        <authorList>
            <consortium name="DOE Joint Genome Institute"/>
            <person name="Mondo S.J."/>
            <person name="Dannebaum R.O."/>
            <person name="Kuo R.C."/>
            <person name="Labutti K."/>
            <person name="Haridas S."/>
            <person name="Kuo A."/>
            <person name="Salamov A."/>
            <person name="Ahrendt S.R."/>
            <person name="Lipzen A."/>
            <person name="Sullivan W."/>
            <person name="Andreopoulos W.B."/>
            <person name="Clum A."/>
            <person name="Lindquist E."/>
            <person name="Daum C."/>
            <person name="Ramamoorthy G.K."/>
            <person name="Gryganskyi A."/>
            <person name="Culley D."/>
            <person name="Magnuson J.K."/>
            <person name="James T.Y."/>
            <person name="O'Malley M.A."/>
            <person name="Stajich J.E."/>
            <person name="Spatafora J.W."/>
            <person name="Visel A."/>
            <person name="Grigoriev I.V."/>
        </authorList>
    </citation>
    <scope>NUCLEOTIDE SEQUENCE [LARGE SCALE GENOMIC DNA]</scope>
    <source>
        <strain evidence="4 5">12-1054</strain>
    </source>
</reference>
<dbReference type="EMBL" id="MCFI01000016">
    <property type="protein sequence ID" value="ORY79071.1"/>
    <property type="molecule type" value="Genomic_DNA"/>
</dbReference>
<organism evidence="4 5">
    <name type="scientific">Protomyces lactucae-debilis</name>
    <dbReference type="NCBI Taxonomy" id="2754530"/>
    <lineage>
        <taxon>Eukaryota</taxon>
        <taxon>Fungi</taxon>
        <taxon>Dikarya</taxon>
        <taxon>Ascomycota</taxon>
        <taxon>Taphrinomycotina</taxon>
        <taxon>Taphrinomycetes</taxon>
        <taxon>Taphrinales</taxon>
        <taxon>Protomycetaceae</taxon>
        <taxon>Protomyces</taxon>
    </lineage>
</organism>
<evidence type="ECO:0000313" key="5">
    <source>
        <dbReference type="Proteomes" id="UP000193685"/>
    </source>
</evidence>
<feature type="repeat" description="WD" evidence="3">
    <location>
        <begin position="377"/>
        <end position="413"/>
    </location>
</feature>
<dbReference type="AlphaFoldDB" id="A0A1Y2F5D2"/>
<dbReference type="InterPro" id="IPR015943">
    <property type="entry name" value="WD40/YVTN_repeat-like_dom_sf"/>
</dbReference>
<comment type="caution">
    <text evidence="4">The sequence shown here is derived from an EMBL/GenBank/DDBJ whole genome shotgun (WGS) entry which is preliminary data.</text>
</comment>
<dbReference type="PROSITE" id="PS50294">
    <property type="entry name" value="WD_REPEATS_REGION"/>
    <property type="match status" value="1"/>
</dbReference>
<dbReference type="InterPro" id="IPR006594">
    <property type="entry name" value="LisH"/>
</dbReference>
<dbReference type="SUPFAM" id="SSF50978">
    <property type="entry name" value="WD40 repeat-like"/>
    <property type="match status" value="1"/>
</dbReference>
<evidence type="ECO:0000256" key="1">
    <source>
        <dbReference type="ARBA" id="ARBA00022574"/>
    </source>
</evidence>
<protein>
    <submittedName>
        <fullName evidence="4">WD40-repeat-containing domain protein</fullName>
    </submittedName>
</protein>
<keyword evidence="1 3" id="KW-0853">WD repeat</keyword>
<name>A0A1Y2F5D2_PROLT</name>
<dbReference type="GeneID" id="63782464"/>
<dbReference type="PANTHER" id="PTHR22847">
    <property type="entry name" value="WD40 REPEAT PROTEIN"/>
    <property type="match status" value="1"/>
</dbReference>